<comment type="caution">
    <text evidence="1">The sequence shown here is derived from an EMBL/GenBank/DDBJ whole genome shotgun (WGS) entry which is preliminary data.</text>
</comment>
<accession>A0ABS8FX36</accession>
<name>A0ABS8FX36_9FIRM</name>
<keyword evidence="2" id="KW-1185">Reference proteome</keyword>
<evidence type="ECO:0000313" key="2">
    <source>
        <dbReference type="Proteomes" id="UP001198151"/>
    </source>
</evidence>
<reference evidence="1 2" key="1">
    <citation type="submission" date="2021-10" db="EMBL/GenBank/DDBJ databases">
        <title>Anaerobic single-cell dispensing facilitates the cultivation of human gut bacteria.</title>
        <authorList>
            <person name="Afrizal A."/>
        </authorList>
    </citation>
    <scope>NUCLEOTIDE SEQUENCE [LARGE SCALE GENOMIC DNA]</scope>
    <source>
        <strain evidence="1 2">CLA-AA-H200</strain>
    </source>
</reference>
<dbReference type="RefSeq" id="WP_227707747.1">
    <property type="nucleotide sequence ID" value="NZ_JAJEQX010000014.1"/>
</dbReference>
<dbReference type="Proteomes" id="UP001198151">
    <property type="component" value="Unassembled WGS sequence"/>
</dbReference>
<organism evidence="1 2">
    <name type="scientific">Ruminococcus turbiniformis</name>
    <dbReference type="NCBI Taxonomy" id="2881258"/>
    <lineage>
        <taxon>Bacteria</taxon>
        <taxon>Bacillati</taxon>
        <taxon>Bacillota</taxon>
        <taxon>Clostridia</taxon>
        <taxon>Eubacteriales</taxon>
        <taxon>Oscillospiraceae</taxon>
        <taxon>Ruminococcus</taxon>
    </lineage>
</organism>
<protein>
    <submittedName>
        <fullName evidence="1">Uncharacterized protein</fullName>
    </submittedName>
</protein>
<dbReference type="EMBL" id="JAJEQX010000014">
    <property type="protein sequence ID" value="MCC2254610.1"/>
    <property type="molecule type" value="Genomic_DNA"/>
</dbReference>
<proteinExistence type="predicted"/>
<gene>
    <name evidence="1" type="ORF">LKD70_09295</name>
</gene>
<sequence>MLENYETIEDIIRPVHMAGDFYRYDIIDGRIVSATVRIPLDKPDVINYLEQIGWKREQTEKIRVPCQGNGQIQGWLPPAAEDQCIVTQRMSIYF</sequence>
<evidence type="ECO:0000313" key="1">
    <source>
        <dbReference type="EMBL" id="MCC2254610.1"/>
    </source>
</evidence>